<dbReference type="SUPFAM" id="SSF103473">
    <property type="entry name" value="MFS general substrate transporter"/>
    <property type="match status" value="1"/>
</dbReference>
<feature type="transmembrane region" description="Helical" evidence="6">
    <location>
        <begin position="242"/>
        <end position="265"/>
    </location>
</feature>
<name>A0A380MPT0_9GAMM</name>
<feature type="transmembrane region" description="Helical" evidence="6">
    <location>
        <begin position="95"/>
        <end position="119"/>
    </location>
</feature>
<reference evidence="8 9" key="1">
    <citation type="submission" date="2018-06" db="EMBL/GenBank/DDBJ databases">
        <authorList>
            <consortium name="Pathogen Informatics"/>
            <person name="Doyle S."/>
        </authorList>
    </citation>
    <scope>NUCLEOTIDE SEQUENCE [LARGE SCALE GENOMIC DNA]</scope>
    <source>
        <strain evidence="8 9">NCTC13337</strain>
    </source>
</reference>
<proteinExistence type="predicted"/>
<dbReference type="OrthoDB" id="7283966at2"/>
<evidence type="ECO:0000259" key="7">
    <source>
        <dbReference type="PROSITE" id="PS50850"/>
    </source>
</evidence>
<dbReference type="Proteomes" id="UP000254601">
    <property type="component" value="Unassembled WGS sequence"/>
</dbReference>
<evidence type="ECO:0000256" key="2">
    <source>
        <dbReference type="ARBA" id="ARBA00022475"/>
    </source>
</evidence>
<dbReference type="InterPro" id="IPR020846">
    <property type="entry name" value="MFS_dom"/>
</dbReference>
<accession>A0A380MPT0</accession>
<evidence type="ECO:0000256" key="1">
    <source>
        <dbReference type="ARBA" id="ARBA00004651"/>
    </source>
</evidence>
<keyword evidence="4 6" id="KW-1133">Transmembrane helix</keyword>
<feature type="transmembrane region" description="Helical" evidence="6">
    <location>
        <begin position="7"/>
        <end position="33"/>
    </location>
</feature>
<dbReference type="RefSeq" id="WP_072575682.1">
    <property type="nucleotide sequence ID" value="NZ_LWHB01000020.1"/>
</dbReference>
<feature type="transmembrane region" description="Helical" evidence="6">
    <location>
        <begin position="39"/>
        <end position="57"/>
    </location>
</feature>
<dbReference type="PANTHER" id="PTHR23513">
    <property type="entry name" value="INTEGRAL MEMBRANE EFFLUX PROTEIN-RELATED"/>
    <property type="match status" value="1"/>
</dbReference>
<evidence type="ECO:0000313" key="8">
    <source>
        <dbReference type="EMBL" id="SUO93317.1"/>
    </source>
</evidence>
<evidence type="ECO:0000256" key="5">
    <source>
        <dbReference type="ARBA" id="ARBA00023136"/>
    </source>
</evidence>
<sequence>MSIFYRLLLINIFSSAGDGLFKLTLPLLVLSITGSATDMALTFALTYLPYLIFSLLGGVAADRYSRKKILFLGNLFCFILLPLLVWVGVGLKLMSVFYGIVFLIASVSPLVHPSLQSLIPDLVKAEKLARANSLISTSEYLIQITAPALAGILVALVGANNAVYINALFFIIAAIGTLFLPIEQEKVKKANSSVLNSIREGFTIAWSHPVLKYGSLLFVASNFSINIVQANLVFYLSEVLGASPQVVGIDFAIFGIGAIIGATIAPSIVHRFPAGRIIIGTSLAGGSVSALLWLAKDPFVVAIVWAIVYLVGAVTVVTFFTLRQKVVAREVLGRTVAVTRLISFSSIPVAAILGGFLLEHLGMSMIILLCVVVRLGAACLMLASPLVKEK</sequence>
<evidence type="ECO:0000256" key="4">
    <source>
        <dbReference type="ARBA" id="ARBA00022989"/>
    </source>
</evidence>
<evidence type="ECO:0000313" key="9">
    <source>
        <dbReference type="Proteomes" id="UP000254601"/>
    </source>
</evidence>
<protein>
    <submittedName>
        <fullName evidence="8">Probable multidrug-efflux transporter Rv1258c/MT1297</fullName>
    </submittedName>
</protein>
<keyword evidence="9" id="KW-1185">Reference proteome</keyword>
<dbReference type="PANTHER" id="PTHR23513:SF6">
    <property type="entry name" value="MAJOR FACILITATOR SUPERFAMILY ASSOCIATED DOMAIN-CONTAINING PROTEIN"/>
    <property type="match status" value="1"/>
</dbReference>
<dbReference type="Gene3D" id="1.20.1250.20">
    <property type="entry name" value="MFS general substrate transporter like domains"/>
    <property type="match status" value="1"/>
</dbReference>
<dbReference type="InterPro" id="IPR036259">
    <property type="entry name" value="MFS_trans_sf"/>
</dbReference>
<feature type="domain" description="Major facilitator superfamily (MFS) profile" evidence="7">
    <location>
        <begin position="1"/>
        <end position="388"/>
    </location>
</feature>
<dbReference type="PROSITE" id="PS50850">
    <property type="entry name" value="MFS"/>
    <property type="match status" value="1"/>
</dbReference>
<dbReference type="EMBL" id="UHIC01000001">
    <property type="protein sequence ID" value="SUO93317.1"/>
    <property type="molecule type" value="Genomic_DNA"/>
</dbReference>
<dbReference type="InterPro" id="IPR011701">
    <property type="entry name" value="MFS"/>
</dbReference>
<feature type="transmembrane region" description="Helical" evidence="6">
    <location>
        <begin position="216"/>
        <end position="236"/>
    </location>
</feature>
<comment type="subcellular location">
    <subcellularLocation>
        <location evidence="1">Cell membrane</location>
        <topology evidence="1">Multi-pass membrane protein</topology>
    </subcellularLocation>
</comment>
<feature type="transmembrane region" description="Helical" evidence="6">
    <location>
        <begin position="277"/>
        <end position="295"/>
    </location>
</feature>
<keyword evidence="5 6" id="KW-0472">Membrane</keyword>
<dbReference type="GO" id="GO:0005886">
    <property type="term" value="C:plasma membrane"/>
    <property type="evidence" value="ECO:0007669"/>
    <property type="project" value="UniProtKB-SubCell"/>
</dbReference>
<feature type="transmembrane region" description="Helical" evidence="6">
    <location>
        <begin position="341"/>
        <end position="358"/>
    </location>
</feature>
<organism evidence="8 9">
    <name type="scientific">Suttonella ornithocola</name>
    <dbReference type="NCBI Taxonomy" id="279832"/>
    <lineage>
        <taxon>Bacteria</taxon>
        <taxon>Pseudomonadati</taxon>
        <taxon>Pseudomonadota</taxon>
        <taxon>Gammaproteobacteria</taxon>
        <taxon>Cardiobacteriales</taxon>
        <taxon>Cardiobacteriaceae</taxon>
        <taxon>Suttonella</taxon>
    </lineage>
</organism>
<gene>
    <name evidence="8" type="ORF">NCTC13337_00160</name>
</gene>
<evidence type="ECO:0000256" key="3">
    <source>
        <dbReference type="ARBA" id="ARBA00022692"/>
    </source>
</evidence>
<dbReference type="Pfam" id="PF07690">
    <property type="entry name" value="MFS_1"/>
    <property type="match status" value="1"/>
</dbReference>
<dbReference type="AlphaFoldDB" id="A0A380MPT0"/>
<feature type="transmembrane region" description="Helical" evidence="6">
    <location>
        <begin position="364"/>
        <end position="387"/>
    </location>
</feature>
<evidence type="ECO:0000256" key="6">
    <source>
        <dbReference type="SAM" id="Phobius"/>
    </source>
</evidence>
<keyword evidence="2" id="KW-1003">Cell membrane</keyword>
<dbReference type="CDD" id="cd06173">
    <property type="entry name" value="MFS_MefA_like"/>
    <property type="match status" value="1"/>
</dbReference>
<feature type="transmembrane region" description="Helical" evidence="6">
    <location>
        <begin position="69"/>
        <end position="89"/>
    </location>
</feature>
<feature type="transmembrane region" description="Helical" evidence="6">
    <location>
        <begin position="301"/>
        <end position="320"/>
    </location>
</feature>
<dbReference type="GO" id="GO:0022857">
    <property type="term" value="F:transmembrane transporter activity"/>
    <property type="evidence" value="ECO:0007669"/>
    <property type="project" value="InterPro"/>
</dbReference>
<feature type="transmembrane region" description="Helical" evidence="6">
    <location>
        <begin position="163"/>
        <end position="182"/>
    </location>
</feature>
<feature type="transmembrane region" description="Helical" evidence="6">
    <location>
        <begin position="140"/>
        <end position="157"/>
    </location>
</feature>
<keyword evidence="3 6" id="KW-0812">Transmembrane</keyword>